<reference evidence="2" key="1">
    <citation type="submission" date="2020-03" db="EMBL/GenBank/DDBJ databases">
        <title>The deep terrestrial virosphere.</title>
        <authorList>
            <person name="Holmfeldt K."/>
            <person name="Nilsson E."/>
            <person name="Simone D."/>
            <person name="Lopez-Fernandez M."/>
            <person name="Wu X."/>
            <person name="de Brujin I."/>
            <person name="Lundin D."/>
            <person name="Andersson A."/>
            <person name="Bertilsson S."/>
            <person name="Dopson M."/>
        </authorList>
    </citation>
    <scope>NUCLEOTIDE SEQUENCE</scope>
    <source>
        <strain evidence="2">MM415A02614</strain>
        <strain evidence="1">MM415B00683</strain>
    </source>
</reference>
<dbReference type="AlphaFoldDB" id="A0A6M3JS75"/>
<proteinExistence type="predicted"/>
<sequence length="66" mass="7941">MDMLERITTVILFFKVPEYINKTNGNKQAAMDLMIKDYNKSEHIIRLRFNNWCVTHVREEIKKAIK</sequence>
<accession>A0A6M3JS75</accession>
<name>A0A6M3JS75_9ZZZZ</name>
<evidence type="ECO:0000313" key="1">
    <source>
        <dbReference type="EMBL" id="QJA62969.1"/>
    </source>
</evidence>
<protein>
    <submittedName>
        <fullName evidence="2">Uncharacterized protein</fullName>
    </submittedName>
</protein>
<dbReference type="EMBL" id="MT141486">
    <property type="protein sequence ID" value="QJA62969.1"/>
    <property type="molecule type" value="Genomic_DNA"/>
</dbReference>
<organism evidence="2">
    <name type="scientific">viral metagenome</name>
    <dbReference type="NCBI Taxonomy" id="1070528"/>
    <lineage>
        <taxon>unclassified sequences</taxon>
        <taxon>metagenomes</taxon>
        <taxon>organismal metagenomes</taxon>
    </lineage>
</organism>
<evidence type="ECO:0000313" key="2">
    <source>
        <dbReference type="EMBL" id="QJA72770.1"/>
    </source>
</evidence>
<dbReference type="EMBL" id="MT141977">
    <property type="protein sequence ID" value="QJA72770.1"/>
    <property type="molecule type" value="Genomic_DNA"/>
</dbReference>
<gene>
    <name evidence="2" type="ORF">MM415A02614_0004</name>
    <name evidence="1" type="ORF">MM415B00683_0039</name>
</gene>